<keyword evidence="2" id="KW-0472">Membrane</keyword>
<evidence type="ECO:0000313" key="3">
    <source>
        <dbReference type="EMBL" id="TCC00175.1"/>
    </source>
</evidence>
<dbReference type="Gene3D" id="3.40.50.2300">
    <property type="match status" value="1"/>
</dbReference>
<keyword evidence="2" id="KW-1133">Transmembrane helix</keyword>
<name>A0A4R0GQU0_9ACTN</name>
<dbReference type="AlphaFoldDB" id="A0A4R0GQU0"/>
<sequence length="735" mass="79492">MSYRERPVRFLLSLLTTDIVVRLAAVVLAGLIVVRVLFAGADGFLSIVLVLAASVLLWGLVWLSGKLRSLLTRTPPEPGDWLSTSRVASFLTTRSRSRLAAVLALLILVVHAGITGYVSVWTILVAIALAAIATVLSPDLRLVALLGGTAVVFAAATVFLASAFSGSTEARALAVSVAGVVLPVLVSSKIGQAIKRPALTVTHHIVLASLTLTLSFLGWTREDWLPGVMQRCYTLPTSNGITFLRASAEDGRCYGLLDTADPGVFATAAFGGDPVTVELQRQILAKNRPQRDDDLTVVWLGSLSCDPLPTDKTRCADGRDYPSERDQLRALLLMQEQMAPKDENEGGALHVVIADATQDVRHADEVAKIIVERERELGPRRVVIGGGDSRDVTQRAINRLLDAGIPFIAPNLLADLGAPGKPFVDRDGYLQLAPPNLEYAKDTVARLQERYRDGFRLDIYQHVEATDQYTTSLVNDLLTAVRTASGASARHLASLDRIDETACTGSSRQGPPTALYFADRWTRFADFVRRVNEVCGHSQPQLVIADVSVSRFMANHQLRAVSNADWPVNFYVSGPGCMSLPRSTYELLRGQVEEARDRLGLRPGAAFECLGREQHPEPGKDRRACTLDASAKLTSQPCEANDLGTYLIPTRDAVLLADALVFPDPSTSGLDGLYAAKTWLSTGAAASVTGGRLDRHTIDVLMWHADALYDPTSVVETPSEELRLPDDPATGLRAQ</sequence>
<keyword evidence="4" id="KW-1185">Reference proteome</keyword>
<gene>
    <name evidence="3" type="ORF">E0H26_00245</name>
</gene>
<dbReference type="EMBL" id="SJJR01000001">
    <property type="protein sequence ID" value="TCC00175.1"/>
    <property type="molecule type" value="Genomic_DNA"/>
</dbReference>
<feature type="transmembrane region" description="Helical" evidence="2">
    <location>
        <begin position="12"/>
        <end position="38"/>
    </location>
</feature>
<dbReference type="Proteomes" id="UP000292274">
    <property type="component" value="Unassembled WGS sequence"/>
</dbReference>
<evidence type="ECO:0000256" key="1">
    <source>
        <dbReference type="SAM" id="MobiDB-lite"/>
    </source>
</evidence>
<feature type="transmembrane region" description="Helical" evidence="2">
    <location>
        <begin position="97"/>
        <end position="114"/>
    </location>
</feature>
<accession>A0A4R0GQU0</accession>
<reference evidence="3 4" key="1">
    <citation type="submission" date="2019-02" db="EMBL/GenBank/DDBJ databases">
        <title>Jishengella sp. nov., isolated from a root of Zingiber montanum.</title>
        <authorList>
            <person name="Kuncharoen N."/>
            <person name="Kudo T."/>
            <person name="Masahiro Y."/>
            <person name="Ohkuma M."/>
            <person name="Tanasupawat S."/>
        </authorList>
    </citation>
    <scope>NUCLEOTIDE SEQUENCE [LARGE SCALE GENOMIC DNA]</scope>
    <source>
        <strain evidence="3 4">PLAI 1-1</strain>
    </source>
</reference>
<dbReference type="OrthoDB" id="3440574at2"/>
<feature type="transmembrane region" description="Helical" evidence="2">
    <location>
        <begin position="143"/>
        <end position="164"/>
    </location>
</feature>
<keyword evidence="2" id="KW-0812">Transmembrane</keyword>
<feature type="transmembrane region" description="Helical" evidence="2">
    <location>
        <begin position="44"/>
        <end position="63"/>
    </location>
</feature>
<feature type="region of interest" description="Disordered" evidence="1">
    <location>
        <begin position="714"/>
        <end position="735"/>
    </location>
</feature>
<dbReference type="RefSeq" id="WP_131299248.1">
    <property type="nucleotide sequence ID" value="NZ_SJJR01000001.1"/>
</dbReference>
<evidence type="ECO:0000313" key="4">
    <source>
        <dbReference type="Proteomes" id="UP000292274"/>
    </source>
</evidence>
<evidence type="ECO:0008006" key="5">
    <source>
        <dbReference type="Google" id="ProtNLM"/>
    </source>
</evidence>
<proteinExistence type="predicted"/>
<feature type="transmembrane region" description="Helical" evidence="2">
    <location>
        <begin position="170"/>
        <end position="186"/>
    </location>
</feature>
<protein>
    <recommendedName>
        <fullName evidence="5">Leucine-binding protein domain-containing protein</fullName>
    </recommendedName>
</protein>
<organism evidence="3 4">
    <name type="scientific">Micromonospora zingiberis</name>
    <dbReference type="NCBI Taxonomy" id="2053011"/>
    <lineage>
        <taxon>Bacteria</taxon>
        <taxon>Bacillati</taxon>
        <taxon>Actinomycetota</taxon>
        <taxon>Actinomycetes</taxon>
        <taxon>Micromonosporales</taxon>
        <taxon>Micromonosporaceae</taxon>
        <taxon>Micromonospora</taxon>
    </lineage>
</organism>
<comment type="caution">
    <text evidence="3">The sequence shown here is derived from an EMBL/GenBank/DDBJ whole genome shotgun (WGS) entry which is preliminary data.</text>
</comment>
<evidence type="ECO:0000256" key="2">
    <source>
        <dbReference type="SAM" id="Phobius"/>
    </source>
</evidence>